<comment type="subunit">
    <text evidence="11">Homodimer. Interacts with ATP7B. Interacts with ATP7A. Interacts (via dimer form) with SLC31A1 (via C-terminal domain); this interaction improves ATOX1 stability and controls intracellular Cu(I) levels.</text>
</comment>
<dbReference type="CDD" id="cd00371">
    <property type="entry name" value="HMA"/>
    <property type="match status" value="1"/>
</dbReference>
<keyword evidence="5" id="KW-0406">Ion transport</keyword>
<proteinExistence type="inferred from homology"/>
<evidence type="ECO:0000313" key="14">
    <source>
        <dbReference type="Proteomes" id="UP000095284"/>
    </source>
</evidence>
<reference evidence="16" key="1">
    <citation type="submission" date="2016-11" db="UniProtKB">
        <authorList>
            <consortium name="WormBaseParasite"/>
        </authorList>
    </citation>
    <scope>IDENTIFICATION</scope>
</reference>
<dbReference type="eggNOG" id="KOG1603">
    <property type="taxonomic scope" value="Eukaryota"/>
</dbReference>
<dbReference type="AlphaFoldDB" id="A0A1I7SMJ6"/>
<evidence type="ECO:0000256" key="4">
    <source>
        <dbReference type="ARBA" id="ARBA00023008"/>
    </source>
</evidence>
<dbReference type="GO" id="GO:0046872">
    <property type="term" value="F:metal ion binding"/>
    <property type="evidence" value="ECO:0007669"/>
    <property type="project" value="UniProtKB-KW"/>
</dbReference>
<evidence type="ECO:0000256" key="1">
    <source>
        <dbReference type="ARBA" id="ARBA00022448"/>
    </source>
</evidence>
<dbReference type="EMBL" id="CAJFDI010000006">
    <property type="protein sequence ID" value="CAD5234449.1"/>
    <property type="molecule type" value="Genomic_DNA"/>
</dbReference>
<organism evidence="14 16">
    <name type="scientific">Bursaphelenchus xylophilus</name>
    <name type="common">Pinewood nematode worm</name>
    <name type="synonym">Aphelenchoides xylophilus</name>
    <dbReference type="NCBI Taxonomy" id="6326"/>
    <lineage>
        <taxon>Eukaryota</taxon>
        <taxon>Metazoa</taxon>
        <taxon>Ecdysozoa</taxon>
        <taxon>Nematoda</taxon>
        <taxon>Chromadorea</taxon>
        <taxon>Rhabditida</taxon>
        <taxon>Tylenchina</taxon>
        <taxon>Tylenchomorpha</taxon>
        <taxon>Aphelenchoidea</taxon>
        <taxon>Aphelenchoididae</taxon>
        <taxon>Bursaphelenchus</taxon>
    </lineage>
</organism>
<gene>
    <name evidence="13" type="ORF">BXYJ_LOCUS14540</name>
</gene>
<dbReference type="SMR" id="A0A1I7SMJ6"/>
<evidence type="ECO:0000256" key="9">
    <source>
        <dbReference type="ARBA" id="ARBA00040962"/>
    </source>
</evidence>
<keyword evidence="15" id="KW-1185">Reference proteome</keyword>
<evidence type="ECO:0000313" key="13">
    <source>
        <dbReference type="EMBL" id="CAD5234449.1"/>
    </source>
</evidence>
<dbReference type="SUPFAM" id="SSF55008">
    <property type="entry name" value="HMA, heavy metal-associated domain"/>
    <property type="match status" value="1"/>
</dbReference>
<reference evidence="13" key="2">
    <citation type="submission" date="2020-09" db="EMBL/GenBank/DDBJ databases">
        <authorList>
            <person name="Kikuchi T."/>
        </authorList>
    </citation>
    <scope>NUCLEOTIDE SEQUENCE</scope>
    <source>
        <strain evidence="13">Ka4C1</strain>
    </source>
</reference>
<dbReference type="Gene3D" id="3.30.70.100">
    <property type="match status" value="1"/>
</dbReference>
<dbReference type="WBParaSite" id="BXY_1428100.1">
    <property type="protein sequence ID" value="BXY_1428100.1"/>
    <property type="gene ID" value="BXY_1428100"/>
</dbReference>
<dbReference type="InterPro" id="IPR036163">
    <property type="entry name" value="HMA_dom_sf"/>
</dbReference>
<evidence type="ECO:0000256" key="5">
    <source>
        <dbReference type="ARBA" id="ARBA00023065"/>
    </source>
</evidence>
<evidence type="ECO:0000256" key="3">
    <source>
        <dbReference type="ARBA" id="ARBA00022796"/>
    </source>
</evidence>
<dbReference type="PANTHER" id="PTHR46365">
    <property type="entry name" value="COPPER TRANSPORT PROTEIN ATOX1"/>
    <property type="match status" value="1"/>
</dbReference>
<evidence type="ECO:0000313" key="15">
    <source>
        <dbReference type="Proteomes" id="UP000659654"/>
    </source>
</evidence>
<dbReference type="GO" id="GO:0016531">
    <property type="term" value="F:copper chaperone activity"/>
    <property type="evidence" value="ECO:0007669"/>
    <property type="project" value="TreeGrafter"/>
</dbReference>
<dbReference type="EMBL" id="CAJFCV020000006">
    <property type="protein sequence ID" value="CAG9130252.1"/>
    <property type="molecule type" value="Genomic_DNA"/>
</dbReference>
<sequence length="68" mass="7305">MSQTYNFKVEMTCEGCANAARRVLGKLGDKVQDIKIDVGAKTVSVTTTTTKEEIQTALEKTGKGVTPL</sequence>
<accession>A0A1I7SMJ6</accession>
<dbReference type="PROSITE" id="PS50846">
    <property type="entry name" value="HMA_2"/>
    <property type="match status" value="1"/>
</dbReference>
<evidence type="ECO:0000313" key="16">
    <source>
        <dbReference type="WBParaSite" id="BXY_1428100.1"/>
    </source>
</evidence>
<evidence type="ECO:0000256" key="6">
    <source>
        <dbReference type="ARBA" id="ARBA00023186"/>
    </source>
</evidence>
<dbReference type="InterPro" id="IPR006121">
    <property type="entry name" value="HMA_dom"/>
</dbReference>
<protein>
    <recommendedName>
        <fullName evidence="9">Copper transport protein ATOX1</fullName>
    </recommendedName>
    <alternativeName>
        <fullName evidence="10">Metal transport protein ATX1</fullName>
    </alternativeName>
</protein>
<dbReference type="FunFam" id="3.30.70.100:FF:000008">
    <property type="entry name" value="Copper transport protein ATOX1"/>
    <property type="match status" value="1"/>
</dbReference>
<comment type="similarity">
    <text evidence="8">Belongs to the ATX1 family.</text>
</comment>
<comment type="function">
    <text evidence="7">Binds and deliver cytosolic copper to the copper ATPase proteins. May be important in cellular antioxidant defense.</text>
</comment>
<evidence type="ECO:0000259" key="12">
    <source>
        <dbReference type="PROSITE" id="PS50846"/>
    </source>
</evidence>
<keyword evidence="4" id="KW-0186">Copper</keyword>
<evidence type="ECO:0000256" key="11">
    <source>
        <dbReference type="ARBA" id="ARBA00046351"/>
    </source>
</evidence>
<evidence type="ECO:0000256" key="7">
    <source>
        <dbReference type="ARBA" id="ARBA00037651"/>
    </source>
</evidence>
<evidence type="ECO:0000256" key="8">
    <source>
        <dbReference type="ARBA" id="ARBA00038171"/>
    </source>
</evidence>
<keyword evidence="2" id="KW-0479">Metal-binding</keyword>
<dbReference type="OrthoDB" id="689350at2759"/>
<dbReference type="Proteomes" id="UP000582659">
    <property type="component" value="Unassembled WGS sequence"/>
</dbReference>
<feature type="domain" description="HMA" evidence="12">
    <location>
        <begin position="2"/>
        <end position="66"/>
    </location>
</feature>
<evidence type="ECO:0000256" key="2">
    <source>
        <dbReference type="ARBA" id="ARBA00022723"/>
    </source>
</evidence>
<evidence type="ECO:0000256" key="10">
    <source>
        <dbReference type="ARBA" id="ARBA00043201"/>
    </source>
</evidence>
<name>A0A1I7SMJ6_BURXY</name>
<dbReference type="Proteomes" id="UP000659654">
    <property type="component" value="Unassembled WGS sequence"/>
</dbReference>
<dbReference type="Pfam" id="PF00403">
    <property type="entry name" value="HMA"/>
    <property type="match status" value="1"/>
</dbReference>
<dbReference type="PANTHER" id="PTHR46365:SF1">
    <property type="entry name" value="COPPER TRANSPORT PROTEIN ATOX1"/>
    <property type="match status" value="1"/>
</dbReference>
<keyword evidence="3" id="KW-0187">Copper transport</keyword>
<dbReference type="InterPro" id="IPR051881">
    <property type="entry name" value="Copper_transport_ATOX1-like"/>
</dbReference>
<dbReference type="GO" id="GO:0005829">
    <property type="term" value="C:cytosol"/>
    <property type="evidence" value="ECO:0007669"/>
    <property type="project" value="TreeGrafter"/>
</dbReference>
<dbReference type="Proteomes" id="UP000095284">
    <property type="component" value="Unplaced"/>
</dbReference>
<dbReference type="GO" id="GO:0006825">
    <property type="term" value="P:copper ion transport"/>
    <property type="evidence" value="ECO:0007669"/>
    <property type="project" value="UniProtKB-KW"/>
</dbReference>
<keyword evidence="6" id="KW-0143">Chaperone</keyword>
<keyword evidence="1" id="KW-0813">Transport</keyword>